<evidence type="ECO:0008006" key="4">
    <source>
        <dbReference type="Google" id="ProtNLM"/>
    </source>
</evidence>
<organism evidence="2 3">
    <name type="scientific">Malassezia vespertilionis</name>
    <dbReference type="NCBI Taxonomy" id="2020962"/>
    <lineage>
        <taxon>Eukaryota</taxon>
        <taxon>Fungi</taxon>
        <taxon>Dikarya</taxon>
        <taxon>Basidiomycota</taxon>
        <taxon>Ustilaginomycotina</taxon>
        <taxon>Malasseziomycetes</taxon>
        <taxon>Malasseziales</taxon>
        <taxon>Malasseziaceae</taxon>
        <taxon>Malassezia</taxon>
    </lineage>
</organism>
<dbReference type="Proteomes" id="UP000232875">
    <property type="component" value="Unassembled WGS sequence"/>
</dbReference>
<keyword evidence="3" id="KW-1185">Reference proteome</keyword>
<dbReference type="EMBL" id="KZ454991">
    <property type="protein sequence ID" value="PKI83640.1"/>
    <property type="molecule type" value="Genomic_DNA"/>
</dbReference>
<protein>
    <recommendedName>
        <fullName evidence="4">Sedlin</fullName>
    </recommendedName>
</protein>
<reference evidence="2 3" key="1">
    <citation type="submission" date="2017-10" db="EMBL/GenBank/DDBJ databases">
        <title>A novel species of cold-tolerant Malassezia isolated from bats.</title>
        <authorList>
            <person name="Lorch J.M."/>
            <person name="Palmer J.M."/>
            <person name="Vanderwolf K.J."/>
            <person name="Schmidt K.Z."/>
            <person name="Verant M.L."/>
            <person name="Weller T.J."/>
            <person name="Blehert D.S."/>
        </authorList>
    </citation>
    <scope>NUCLEOTIDE SEQUENCE [LARGE SCALE GENOMIC DNA]</scope>
    <source>
        <strain evidence="2 3">NWHC:44797-103</strain>
    </source>
</reference>
<dbReference type="STRING" id="2020962.A0A2N1JAQ8"/>
<dbReference type="SUPFAM" id="SSF64356">
    <property type="entry name" value="SNARE-like"/>
    <property type="match status" value="1"/>
</dbReference>
<dbReference type="PANTHER" id="PTHR12403">
    <property type="entry name" value="TRAFFICKING PROTEIN PARTICLE COMPLEX SUBUNIT 2"/>
    <property type="match status" value="1"/>
</dbReference>
<dbReference type="Gene3D" id="3.30.450.70">
    <property type="match status" value="1"/>
</dbReference>
<evidence type="ECO:0000256" key="1">
    <source>
        <dbReference type="SAM" id="MobiDB-lite"/>
    </source>
</evidence>
<name>A0A2N1JAQ8_9BASI</name>
<dbReference type="GO" id="GO:0006888">
    <property type="term" value="P:endoplasmic reticulum to Golgi vesicle-mediated transport"/>
    <property type="evidence" value="ECO:0007669"/>
    <property type="project" value="InterPro"/>
</dbReference>
<dbReference type="Pfam" id="PF04628">
    <property type="entry name" value="Sedlin_N"/>
    <property type="match status" value="1"/>
</dbReference>
<dbReference type="InterPro" id="IPR011012">
    <property type="entry name" value="Longin-like_dom_sf"/>
</dbReference>
<gene>
    <name evidence="2" type="ORF">MVES_002599</name>
</gene>
<dbReference type="InterPro" id="IPR006722">
    <property type="entry name" value="Sedlin"/>
</dbReference>
<dbReference type="CDD" id="cd14825">
    <property type="entry name" value="TRAPPC2_sedlin"/>
    <property type="match status" value="1"/>
</dbReference>
<proteinExistence type="predicted"/>
<sequence>MPYYFCIVGTRDNLLYEVDLTMRPPAAPAGSSTPGSAPAAEMPSGDSARPSSIFGFSNALGALTGSFGNTRPGTHMPTFDTPMDEASAATSAQVGDHYMLQMIAHGSLDILEDKQFLDNAVYLKQLDKISDWNVSAFLVPGNAKFIVLHEHMHEDGIRNFLMDVWELWVKASMNPFRQPNDPITSPSFDQKIRASARKHL</sequence>
<feature type="region of interest" description="Disordered" evidence="1">
    <location>
        <begin position="26"/>
        <end position="48"/>
    </location>
</feature>
<evidence type="ECO:0000313" key="2">
    <source>
        <dbReference type="EMBL" id="PKI83640.1"/>
    </source>
</evidence>
<feature type="compositionally biased region" description="Low complexity" evidence="1">
    <location>
        <begin position="28"/>
        <end position="40"/>
    </location>
</feature>
<dbReference type="GO" id="GO:0005737">
    <property type="term" value="C:cytoplasm"/>
    <property type="evidence" value="ECO:0007669"/>
    <property type="project" value="GOC"/>
</dbReference>
<dbReference type="OrthoDB" id="10252102at2759"/>
<accession>A0A2N1JAQ8</accession>
<evidence type="ECO:0000313" key="3">
    <source>
        <dbReference type="Proteomes" id="UP000232875"/>
    </source>
</evidence>
<dbReference type="AlphaFoldDB" id="A0A2N1JAQ8"/>